<evidence type="ECO:0000256" key="3">
    <source>
        <dbReference type="ARBA" id="ARBA00022695"/>
    </source>
</evidence>
<dbReference type="InterPro" id="IPR021109">
    <property type="entry name" value="Peptidase_aspartic_dom_sf"/>
</dbReference>
<dbReference type="Pfam" id="PF00078">
    <property type="entry name" value="RVT_1"/>
    <property type="match status" value="1"/>
</dbReference>
<dbReference type="CDD" id="cd01647">
    <property type="entry name" value="RT_LTR"/>
    <property type="match status" value="1"/>
</dbReference>
<comment type="caution">
    <text evidence="10">The sequence shown here is derived from an EMBL/GenBank/DDBJ whole genome shotgun (WGS) entry which is preliminary data.</text>
</comment>
<dbReference type="PANTHER" id="PTHR37984">
    <property type="entry name" value="PROTEIN CBG26694"/>
    <property type="match status" value="1"/>
</dbReference>
<dbReference type="Gene3D" id="2.40.70.10">
    <property type="entry name" value="Acid Proteases"/>
    <property type="match status" value="1"/>
</dbReference>
<dbReference type="InterPro" id="IPR041588">
    <property type="entry name" value="Integrase_H2C2"/>
</dbReference>
<feature type="domain" description="Integrase catalytic" evidence="9">
    <location>
        <begin position="921"/>
        <end position="1088"/>
    </location>
</feature>
<dbReference type="PANTHER" id="PTHR37984:SF5">
    <property type="entry name" value="PROTEIN NYNRIN-LIKE"/>
    <property type="match status" value="1"/>
</dbReference>
<keyword evidence="6" id="KW-0378">Hydrolase</keyword>
<evidence type="ECO:0000256" key="8">
    <source>
        <dbReference type="SAM" id="MobiDB-lite"/>
    </source>
</evidence>
<name>A0ABR2SJG9_9ROSI</name>
<dbReference type="InterPro" id="IPR012337">
    <property type="entry name" value="RNaseH-like_sf"/>
</dbReference>
<dbReference type="EC" id="2.7.7.49" evidence="1"/>
<proteinExistence type="predicted"/>
<sequence>MVTRKKRIEEFETAAATETCLALMHNKIPVKKTDPGSFTIECFIGQKYPTKALCDPGASINLMPKSVFRKLGIGEAKPTTMMLQLADHSYVQPEGKIEDILVKVDKFIFPADFLILDCEADENAPIILGRPFLATGRVLMDFGENKLVLRVDDQHIKINIIRTENYAVKTEECKIIKAATEIEPDTKSICSGRKDQTNRTCTETPSQSEAGNWVSARPGKYFEPLNYTDEKSAMEQTPKLELKTLPKQLKYVYLGINNTLPVIISSKLQPEQEEKLITVLRQHRQALGWTINDIKGISPTVCMHKILLEENHKPTVDAQRRLNQAMKDVVRKEILKWLDAGIIYPISDSEWVSPVQCVPKKGGVTVITNEQNELIPSRTVTRWRVCMDYRKLNKATRKDHFPLPFIDQMLDRLAGKSFYCFLDGYSGYNQIAIAPEDQSKTTFTCPYGTFAFRRMPFGLCNAPATFQRCMTAIFSDMNEDCLEIFMDDFSTFGDDFDSCLSNLKKVLTRCEESNLVLNWEKCHFMVDEGIVLGHKISARGIEVDKAKIDVISKLPPPSNIKGIRSFLGHAGFYRRFIENFSKITKPLCTLLEQGKPFEFDDECIKAFEILKNKLVTAPIVEPPDWNLPFELMCDASDYAVGAVLGQRKGKIFHPTYYASKTLNDAQVNYTTTEKELLAVIFAFDKFRSYLLGSKVTVFTDHSAIKYLLSKKDAKPRLIRWILLLQEFDVEIIDKKGSENQVADHLSRLENEVIATSPMEIKETFPDEQILSASDLQNEPASIDDNLLAAIHEFITSAENSADGTPWYADFVNYIVSGVIPYQLNHQGRQRFKHNSRSYFWDEPYLFKQCADQTIRRCIPEVEQQAILEQCHAAPYGGHFGGNRTAAKVLQSGFYWPTLYKDAQIFYQQCDRCQRTGNISKRNEMPLQNILEVELFDVWGIDFMGPFPSSYGNLYILLAVDYVSKWVEASATTHNDARTVLKFLKKNIFTRFGTPRVIISDEGRHFDNRSIAAALKKLGVVHKLSTAYHPQTNGQAEVSNREIKTILEKVVHPNRKDWSLRLDDALWAYRTAYKTPLNMSPYRLVYGKACHLPVEIEHKAYWAIKTVNMDLEKVGQKRLLDLNELEEIRATAYDSAKIYKEKTKNGMIGKFCLDATSPGSKFFSSTPDSNCSQESSNQDGLDPSQLQKSHPMELSQSNHQGTTMNSKSMAKD</sequence>
<dbReference type="SUPFAM" id="SSF53098">
    <property type="entry name" value="Ribonuclease H-like"/>
    <property type="match status" value="1"/>
</dbReference>
<keyword evidence="2" id="KW-0808">Transferase</keyword>
<reference evidence="10 11" key="1">
    <citation type="journal article" date="2024" name="G3 (Bethesda)">
        <title>Genome assembly of Hibiscus sabdariffa L. provides insights into metabolisms of medicinal natural products.</title>
        <authorList>
            <person name="Kim T."/>
        </authorList>
    </citation>
    <scope>NUCLEOTIDE SEQUENCE [LARGE SCALE GENOMIC DNA]</scope>
    <source>
        <strain evidence="10">TK-2024</strain>
        <tissue evidence="10">Old leaves</tissue>
    </source>
</reference>
<evidence type="ECO:0000259" key="9">
    <source>
        <dbReference type="PROSITE" id="PS50994"/>
    </source>
</evidence>
<dbReference type="InterPro" id="IPR001584">
    <property type="entry name" value="Integrase_cat-core"/>
</dbReference>
<accession>A0ABR2SJG9</accession>
<dbReference type="SUPFAM" id="SSF56672">
    <property type="entry name" value="DNA/RNA polymerases"/>
    <property type="match status" value="1"/>
</dbReference>
<dbReference type="InterPro" id="IPR043128">
    <property type="entry name" value="Rev_trsase/Diguanyl_cyclase"/>
</dbReference>
<dbReference type="PROSITE" id="PS50994">
    <property type="entry name" value="INTEGRASE"/>
    <property type="match status" value="1"/>
</dbReference>
<feature type="compositionally biased region" description="Polar residues" evidence="8">
    <location>
        <begin position="198"/>
        <end position="210"/>
    </location>
</feature>
<evidence type="ECO:0000256" key="7">
    <source>
        <dbReference type="ARBA" id="ARBA00022918"/>
    </source>
</evidence>
<protein>
    <recommendedName>
        <fullName evidence="1">RNA-directed DNA polymerase</fullName>
        <ecNumber evidence="1">2.7.7.49</ecNumber>
    </recommendedName>
</protein>
<keyword evidence="4" id="KW-0540">Nuclease</keyword>
<feature type="region of interest" description="Disordered" evidence="8">
    <location>
        <begin position="1162"/>
        <end position="1211"/>
    </location>
</feature>
<dbReference type="Pfam" id="PF00665">
    <property type="entry name" value="rve"/>
    <property type="match status" value="1"/>
</dbReference>
<dbReference type="Proteomes" id="UP001396334">
    <property type="component" value="Unassembled WGS sequence"/>
</dbReference>
<evidence type="ECO:0000313" key="10">
    <source>
        <dbReference type="EMBL" id="KAK9025072.1"/>
    </source>
</evidence>
<dbReference type="Gene3D" id="3.10.10.10">
    <property type="entry name" value="HIV Type 1 Reverse Transcriptase, subunit A, domain 1"/>
    <property type="match status" value="1"/>
</dbReference>
<dbReference type="Gene3D" id="3.30.420.10">
    <property type="entry name" value="Ribonuclease H-like superfamily/Ribonuclease H"/>
    <property type="match status" value="1"/>
</dbReference>
<evidence type="ECO:0000256" key="4">
    <source>
        <dbReference type="ARBA" id="ARBA00022722"/>
    </source>
</evidence>
<dbReference type="Gene3D" id="3.30.70.270">
    <property type="match status" value="2"/>
</dbReference>
<dbReference type="Gene3D" id="1.10.340.70">
    <property type="match status" value="1"/>
</dbReference>
<dbReference type="InterPro" id="IPR050951">
    <property type="entry name" value="Retrovirus_Pol_polyprotein"/>
</dbReference>
<organism evidence="10 11">
    <name type="scientific">Hibiscus sabdariffa</name>
    <name type="common">roselle</name>
    <dbReference type="NCBI Taxonomy" id="183260"/>
    <lineage>
        <taxon>Eukaryota</taxon>
        <taxon>Viridiplantae</taxon>
        <taxon>Streptophyta</taxon>
        <taxon>Embryophyta</taxon>
        <taxon>Tracheophyta</taxon>
        <taxon>Spermatophyta</taxon>
        <taxon>Magnoliopsida</taxon>
        <taxon>eudicotyledons</taxon>
        <taxon>Gunneridae</taxon>
        <taxon>Pentapetalae</taxon>
        <taxon>rosids</taxon>
        <taxon>malvids</taxon>
        <taxon>Malvales</taxon>
        <taxon>Malvaceae</taxon>
        <taxon>Malvoideae</taxon>
        <taxon>Hibiscus</taxon>
    </lineage>
</organism>
<dbReference type="InterPro" id="IPR036397">
    <property type="entry name" value="RNaseH_sf"/>
</dbReference>
<dbReference type="EMBL" id="JBBPBN010000014">
    <property type="protein sequence ID" value="KAK9025072.1"/>
    <property type="molecule type" value="Genomic_DNA"/>
</dbReference>
<evidence type="ECO:0000313" key="11">
    <source>
        <dbReference type="Proteomes" id="UP001396334"/>
    </source>
</evidence>
<evidence type="ECO:0000256" key="1">
    <source>
        <dbReference type="ARBA" id="ARBA00012493"/>
    </source>
</evidence>
<dbReference type="Pfam" id="PF13650">
    <property type="entry name" value="Asp_protease_2"/>
    <property type="match status" value="1"/>
</dbReference>
<gene>
    <name evidence="10" type="ORF">V6N11_064971</name>
</gene>
<keyword evidence="7" id="KW-0695">RNA-directed DNA polymerase</keyword>
<dbReference type="Pfam" id="PF17917">
    <property type="entry name" value="RT_RNaseH"/>
    <property type="match status" value="1"/>
</dbReference>
<dbReference type="CDD" id="cd00303">
    <property type="entry name" value="retropepsin_like"/>
    <property type="match status" value="1"/>
</dbReference>
<dbReference type="InterPro" id="IPR000477">
    <property type="entry name" value="RT_dom"/>
</dbReference>
<dbReference type="InterPro" id="IPR041373">
    <property type="entry name" value="RT_RNaseH"/>
</dbReference>
<evidence type="ECO:0000256" key="2">
    <source>
        <dbReference type="ARBA" id="ARBA00022679"/>
    </source>
</evidence>
<evidence type="ECO:0000256" key="5">
    <source>
        <dbReference type="ARBA" id="ARBA00022759"/>
    </source>
</evidence>
<keyword evidence="3" id="KW-0548">Nucleotidyltransferase</keyword>
<dbReference type="CDD" id="cd09274">
    <property type="entry name" value="RNase_HI_RT_Ty3"/>
    <property type="match status" value="1"/>
</dbReference>
<dbReference type="InterPro" id="IPR043502">
    <property type="entry name" value="DNA/RNA_pol_sf"/>
</dbReference>
<keyword evidence="5" id="KW-0255">Endonuclease</keyword>
<feature type="region of interest" description="Disordered" evidence="8">
    <location>
        <begin position="191"/>
        <end position="210"/>
    </location>
</feature>
<dbReference type="Pfam" id="PF17921">
    <property type="entry name" value="Integrase_H2C2"/>
    <property type="match status" value="1"/>
</dbReference>
<evidence type="ECO:0000256" key="6">
    <source>
        <dbReference type="ARBA" id="ARBA00022801"/>
    </source>
</evidence>
<keyword evidence="11" id="KW-1185">Reference proteome</keyword>